<dbReference type="GO" id="GO:0033389">
    <property type="term" value="P:putrescine biosynthetic process from arginine, via agmatine"/>
    <property type="evidence" value="ECO:0007669"/>
    <property type="project" value="TreeGrafter"/>
</dbReference>
<comment type="caution">
    <text evidence="6">The sequence shown here is derived from an EMBL/GenBank/DDBJ whole genome shotgun (WGS) entry which is preliminary data.</text>
</comment>
<dbReference type="InterPro" id="IPR006035">
    <property type="entry name" value="Ureohydrolase"/>
</dbReference>
<comment type="similarity">
    <text evidence="1">Belongs to the arginase family. Agmatinase subfamily.</text>
</comment>
<dbReference type="Gene3D" id="3.40.800.10">
    <property type="entry name" value="Ureohydrolase domain"/>
    <property type="match status" value="1"/>
</dbReference>
<proteinExistence type="inferred from homology"/>
<evidence type="ECO:0000256" key="4">
    <source>
        <dbReference type="RuleBase" id="RU003684"/>
    </source>
</evidence>
<dbReference type="PANTHER" id="PTHR11358:SF26">
    <property type="entry name" value="GUANIDINO ACID HYDROLASE, MITOCHONDRIAL"/>
    <property type="match status" value="1"/>
</dbReference>
<dbReference type="EC" id="3.5.3.11" evidence="6"/>
<keyword evidence="2" id="KW-0479">Metal-binding</keyword>
<dbReference type="GO" id="GO:0046872">
    <property type="term" value="F:metal ion binding"/>
    <property type="evidence" value="ECO:0007669"/>
    <property type="project" value="UniProtKB-KW"/>
</dbReference>
<dbReference type="GO" id="GO:0008783">
    <property type="term" value="F:agmatinase activity"/>
    <property type="evidence" value="ECO:0007669"/>
    <property type="project" value="UniProtKB-EC"/>
</dbReference>
<organism evidence="6 7">
    <name type="scientific">Frankia nepalensis</name>
    <dbReference type="NCBI Taxonomy" id="1836974"/>
    <lineage>
        <taxon>Bacteria</taxon>
        <taxon>Bacillati</taxon>
        <taxon>Actinomycetota</taxon>
        <taxon>Actinomycetes</taxon>
        <taxon>Frankiales</taxon>
        <taxon>Frankiaceae</taxon>
        <taxon>Frankia</taxon>
    </lineage>
</organism>
<gene>
    <name evidence="6" type="primary">speB</name>
    <name evidence="6" type="ORF">I7412_26380</name>
</gene>
<evidence type="ECO:0000256" key="3">
    <source>
        <dbReference type="ARBA" id="ARBA00022801"/>
    </source>
</evidence>
<evidence type="ECO:0000313" key="6">
    <source>
        <dbReference type="EMBL" id="MBL7630624.1"/>
    </source>
</evidence>
<dbReference type="PROSITE" id="PS51409">
    <property type="entry name" value="ARGINASE_2"/>
    <property type="match status" value="1"/>
</dbReference>
<dbReference type="InterPro" id="IPR005925">
    <property type="entry name" value="Agmatinase-rel"/>
</dbReference>
<feature type="region of interest" description="Disordered" evidence="5">
    <location>
        <begin position="1"/>
        <end position="38"/>
    </location>
</feature>
<dbReference type="PROSITE" id="PS01053">
    <property type="entry name" value="ARGINASE_1"/>
    <property type="match status" value="1"/>
</dbReference>
<dbReference type="EMBL" id="JAEACQ010000252">
    <property type="protein sequence ID" value="MBL7630624.1"/>
    <property type="molecule type" value="Genomic_DNA"/>
</dbReference>
<dbReference type="PRINTS" id="PR00116">
    <property type="entry name" value="ARGINASE"/>
</dbReference>
<keyword evidence="7" id="KW-1185">Reference proteome</keyword>
<dbReference type="NCBIfam" id="TIGR01230">
    <property type="entry name" value="agmatinase"/>
    <property type="match status" value="1"/>
</dbReference>
<dbReference type="Proteomes" id="UP000604475">
    <property type="component" value="Unassembled WGS sequence"/>
</dbReference>
<sequence length="364" mass="38608">MARSAWTEGEETPDVADGTPGRPVPPYAAREAAGGKPDGQGFAGLATFCGRPWLETEAELLERRPDVAVVGAPFDISTTNRPGARFGPRALRAQAYDPGTFHLDLGIEIFEWLDVVDAGDAHCPHGLTEASHANIRAKVHEVARNGIFPLILGGDHSITWPAATAVAEAVGWGEVGLLHFDAHADTADIIDGNLASHGTPMRRLIESGAVRGSNFVQVGLRGYWPPADVFAWMQENGLRWHLMHEIWERGSRAVIADAIAQAVDGCKALYLSVDIDVLDPGFAPGTGTPEPGGMNPADLLRAVRQIALDTPLVAADIVEVSPPYDHADTTVNSAHRVAMEVFAALAHRRRAAAGGAPDLPGSPP</sequence>
<evidence type="ECO:0000256" key="1">
    <source>
        <dbReference type="ARBA" id="ARBA00009227"/>
    </source>
</evidence>
<dbReference type="PANTHER" id="PTHR11358">
    <property type="entry name" value="ARGINASE/AGMATINASE"/>
    <property type="match status" value="1"/>
</dbReference>
<evidence type="ECO:0000313" key="7">
    <source>
        <dbReference type="Proteomes" id="UP000604475"/>
    </source>
</evidence>
<evidence type="ECO:0000256" key="5">
    <source>
        <dbReference type="SAM" id="MobiDB-lite"/>
    </source>
</evidence>
<protein>
    <submittedName>
        <fullName evidence="6">Agmatinase</fullName>
        <ecNumber evidence="6">3.5.3.11</ecNumber>
    </submittedName>
</protein>
<evidence type="ECO:0000256" key="2">
    <source>
        <dbReference type="ARBA" id="ARBA00022723"/>
    </source>
</evidence>
<dbReference type="Pfam" id="PF00491">
    <property type="entry name" value="Arginase"/>
    <property type="match status" value="1"/>
</dbReference>
<keyword evidence="3 4" id="KW-0378">Hydrolase</keyword>
<dbReference type="AlphaFoldDB" id="A0A937RNP9"/>
<dbReference type="InterPro" id="IPR020855">
    <property type="entry name" value="Ureohydrolase_Mn_BS"/>
</dbReference>
<reference evidence="6" key="1">
    <citation type="submission" date="2020-12" db="EMBL/GenBank/DDBJ databases">
        <title>Genomic characterization of non-nitrogen-fixing Frankia strains.</title>
        <authorList>
            <person name="Carlos-Shanley C."/>
            <person name="Guerra T."/>
            <person name="Hahn D."/>
        </authorList>
    </citation>
    <scope>NUCLEOTIDE SEQUENCE</scope>
    <source>
        <strain evidence="6">CN6</strain>
    </source>
</reference>
<dbReference type="InterPro" id="IPR023696">
    <property type="entry name" value="Ureohydrolase_dom_sf"/>
</dbReference>
<accession>A0A937RNP9</accession>
<dbReference type="CDD" id="cd09990">
    <property type="entry name" value="Agmatinase-like"/>
    <property type="match status" value="1"/>
</dbReference>
<name>A0A937RNP9_9ACTN</name>
<dbReference type="SUPFAM" id="SSF52768">
    <property type="entry name" value="Arginase/deacetylase"/>
    <property type="match status" value="1"/>
</dbReference>